<evidence type="ECO:0000313" key="1">
    <source>
        <dbReference type="EMBL" id="VIO93762.1"/>
    </source>
</evidence>
<dbReference type="KEGG" id="bmy:BM_BM1415"/>
<sequence length="34" mass="3685">MPNTPVGCSFVSGGSKIFIRYMEDFGEVSADMLV</sequence>
<protein>
    <submittedName>
        <fullName evidence="1 3">Uncharacterized protein</fullName>
    </submittedName>
</protein>
<accession>A0A4E9FBJ5</accession>
<dbReference type="WBParaSite" id="Bm1415.1">
    <property type="protein sequence ID" value="Bm1415.1"/>
    <property type="gene ID" value="WBGene00221676"/>
</dbReference>
<evidence type="ECO:0000313" key="3">
    <source>
        <dbReference type="WBParaSite" id="Bm1415.1"/>
    </source>
</evidence>
<dbReference type="RefSeq" id="XP_042934508.1">
    <property type="nucleotide sequence ID" value="XM_043078574.1"/>
</dbReference>
<keyword evidence="2" id="KW-1185">Reference proteome</keyword>
<dbReference type="Proteomes" id="UP000006672">
    <property type="component" value="Unassembled WGS sequence"/>
</dbReference>
<accession>A0A8L7SRS5</accession>
<dbReference type="AlphaFoldDB" id="A0A4E9FBJ5"/>
<reference evidence="2" key="1">
    <citation type="journal article" date="2007" name="Science">
        <title>Draft genome of the filarial nematode parasite Brugia malayi.</title>
        <authorList>
            <person name="Ghedin E."/>
            <person name="Wang S."/>
            <person name="Spiro D."/>
            <person name="Caler E."/>
            <person name="Zhao Q."/>
            <person name="Crabtree J."/>
            <person name="Allen J.E."/>
            <person name="Delcher A.L."/>
            <person name="Guiliano D.B."/>
            <person name="Miranda-Saavedra D."/>
            <person name="Angiuoli S.V."/>
            <person name="Creasy T."/>
            <person name="Amedeo P."/>
            <person name="Haas B."/>
            <person name="El-Sayed N.M."/>
            <person name="Wortman J.R."/>
            <person name="Feldblyum T."/>
            <person name="Tallon L."/>
            <person name="Schatz M."/>
            <person name="Shumway M."/>
            <person name="Koo H."/>
            <person name="Salzberg S.L."/>
            <person name="Schobel S."/>
            <person name="Pertea M."/>
            <person name="Pop M."/>
            <person name="White O."/>
            <person name="Barton G.J."/>
            <person name="Carlow C.K."/>
            <person name="Crawford M.J."/>
            <person name="Daub J."/>
            <person name="Dimmic M.W."/>
            <person name="Estes C.F."/>
            <person name="Foster J.M."/>
            <person name="Ganatra M."/>
            <person name="Gregory W.F."/>
            <person name="Johnson N.M."/>
            <person name="Jin J."/>
            <person name="Komuniecki R."/>
            <person name="Korf I."/>
            <person name="Kumar S."/>
            <person name="Laney S."/>
            <person name="Li B.W."/>
            <person name="Li W."/>
            <person name="Lindblom T.H."/>
            <person name="Lustigman S."/>
            <person name="Ma D."/>
            <person name="Maina C.V."/>
            <person name="Martin D.M."/>
            <person name="McCarter J.P."/>
            <person name="McReynolds L."/>
            <person name="Mitreva M."/>
            <person name="Nutman T.B."/>
            <person name="Parkinson J."/>
            <person name="Peregrin-Alvarez J.M."/>
            <person name="Poole C."/>
            <person name="Ren Q."/>
            <person name="Saunders L."/>
            <person name="Sluder A.E."/>
            <person name="Smith K."/>
            <person name="Stanke M."/>
            <person name="Unnasch T.R."/>
            <person name="Ware J."/>
            <person name="Wei A.D."/>
            <person name="Weil G."/>
            <person name="Williams D.J."/>
            <person name="Zhang Y."/>
            <person name="Williams S.A."/>
            <person name="Fraser-Liggett C."/>
            <person name="Slatko B."/>
            <person name="Blaxter M.L."/>
            <person name="Scott A.L."/>
        </authorList>
    </citation>
    <scope>NUCLEOTIDE SEQUENCE</scope>
    <source>
        <strain evidence="2">FR3</strain>
    </source>
</reference>
<proteinExistence type="predicted"/>
<dbReference type="GeneID" id="66057994"/>
<reference evidence="3" key="3">
    <citation type="submission" date="2022-04" db="UniProtKB">
        <authorList>
            <consortium name="WormBaseParasite"/>
        </authorList>
    </citation>
    <scope>IDENTIFICATION</scope>
</reference>
<gene>
    <name evidence="1" type="primary">Bm1415</name>
    <name evidence="1" type="ORF">BM_BM1415</name>
</gene>
<dbReference type="EMBL" id="CAAKNF010000193">
    <property type="protein sequence ID" value="VIO93762.1"/>
    <property type="molecule type" value="Genomic_DNA"/>
</dbReference>
<evidence type="ECO:0000313" key="2">
    <source>
        <dbReference type="Proteomes" id="UP000006672"/>
    </source>
</evidence>
<organism evidence="1">
    <name type="scientific">Brugia malayi</name>
    <name type="common">Filarial nematode worm</name>
    <dbReference type="NCBI Taxonomy" id="6279"/>
    <lineage>
        <taxon>Eukaryota</taxon>
        <taxon>Metazoa</taxon>
        <taxon>Ecdysozoa</taxon>
        <taxon>Nematoda</taxon>
        <taxon>Chromadorea</taxon>
        <taxon>Rhabditida</taxon>
        <taxon>Spirurina</taxon>
        <taxon>Spiruromorpha</taxon>
        <taxon>Filarioidea</taxon>
        <taxon>Onchocercidae</taxon>
        <taxon>Brugia</taxon>
    </lineage>
</organism>
<reference evidence="1" key="2">
    <citation type="submission" date="2019-04" db="EMBL/GenBank/DDBJ databases">
        <authorList>
            <person name="Howe K."/>
            <person name="Paulini M."/>
            <person name="Williams G."/>
        </authorList>
    </citation>
    <scope>NUCLEOTIDE SEQUENCE [LARGE SCALE GENOMIC DNA]</scope>
    <source>
        <strain evidence="1">FR3</strain>
    </source>
</reference>
<name>A0A4E9FBJ5_BRUMA</name>
<dbReference type="CTD" id="66057994"/>